<evidence type="ECO:0000256" key="2">
    <source>
        <dbReference type="SAM" id="Phobius"/>
    </source>
</evidence>
<evidence type="ECO:0000313" key="3">
    <source>
        <dbReference type="EMBL" id="KNC82253.1"/>
    </source>
</evidence>
<dbReference type="GO" id="GO:0001561">
    <property type="term" value="P:fatty acid alpha-oxidation"/>
    <property type="evidence" value="ECO:0007669"/>
    <property type="project" value="InterPro"/>
</dbReference>
<dbReference type="Pfam" id="PF05721">
    <property type="entry name" value="PhyH"/>
    <property type="match status" value="1"/>
</dbReference>
<evidence type="ECO:0008006" key="5">
    <source>
        <dbReference type="Google" id="ProtNLM"/>
    </source>
</evidence>
<dbReference type="GeneID" id="25905964"/>
<dbReference type="OrthoDB" id="2328924at2759"/>
<sequence length="312" mass="34350">MAAGVVNAANQQMTINKIQSFIYDDVLVEYSKNEQIVDLVENLMAPNAGVRIIHSMLINKPPGLVDETGAVVGGRHPIHQDLFYFDLRPPEMIVATWTAMQDVNRDNGCLVVLPGSHKSLYNTSMGGLLAHEKPTWKYLNTAYYGVRDLPPDWRDQRVHVPMSAGDTILFHPLLLHGSGRNRSGGYRRAISTHYASAKCHTEPYEETTMAMWDDMLPAMIRRVQRNGILSAAIALTIGPIAYGCLFKAKFVELTPARLSAAACIGALCGLAAGSVKIKQNFCTRSLIRLSLYLGVHRGHHMLVRAPKEAGSS</sequence>
<dbReference type="AlphaFoldDB" id="A0A0L0G233"/>
<dbReference type="PANTHER" id="PTHR21308">
    <property type="entry name" value="PHYTANOYL-COA ALPHA-HYDROXYLASE"/>
    <property type="match status" value="1"/>
</dbReference>
<dbReference type="InterPro" id="IPR008775">
    <property type="entry name" value="Phytyl_CoA_dOase-like"/>
</dbReference>
<keyword evidence="4" id="KW-1185">Reference proteome</keyword>
<accession>A0A0L0G233</accession>
<keyword evidence="2" id="KW-0472">Membrane</keyword>
<dbReference type="InterPro" id="IPR047128">
    <property type="entry name" value="PhyH"/>
</dbReference>
<dbReference type="eggNOG" id="KOG3290">
    <property type="taxonomic scope" value="Eukaryota"/>
</dbReference>
<dbReference type="SUPFAM" id="SSF51197">
    <property type="entry name" value="Clavaminate synthase-like"/>
    <property type="match status" value="1"/>
</dbReference>
<proteinExistence type="inferred from homology"/>
<keyword evidence="2" id="KW-0812">Transmembrane</keyword>
<dbReference type="GO" id="GO:0048244">
    <property type="term" value="F:phytanoyl-CoA dioxygenase activity"/>
    <property type="evidence" value="ECO:0007669"/>
    <property type="project" value="InterPro"/>
</dbReference>
<evidence type="ECO:0000256" key="1">
    <source>
        <dbReference type="ARBA" id="ARBA00005830"/>
    </source>
</evidence>
<name>A0A0L0G233_9EUKA</name>
<dbReference type="EMBL" id="KQ241945">
    <property type="protein sequence ID" value="KNC82253.1"/>
    <property type="molecule type" value="Genomic_DNA"/>
</dbReference>
<comment type="similarity">
    <text evidence="1">Belongs to the PhyH family.</text>
</comment>
<feature type="transmembrane region" description="Helical" evidence="2">
    <location>
        <begin position="228"/>
        <end position="250"/>
    </location>
</feature>
<feature type="transmembrane region" description="Helical" evidence="2">
    <location>
        <begin position="256"/>
        <end position="275"/>
    </location>
</feature>
<keyword evidence="2" id="KW-1133">Transmembrane helix</keyword>
<dbReference type="Proteomes" id="UP000054560">
    <property type="component" value="Unassembled WGS sequence"/>
</dbReference>
<dbReference type="Gene3D" id="2.60.120.620">
    <property type="entry name" value="q2cbj1_9rhob like domain"/>
    <property type="match status" value="1"/>
</dbReference>
<organism evidence="3 4">
    <name type="scientific">Sphaeroforma arctica JP610</name>
    <dbReference type="NCBI Taxonomy" id="667725"/>
    <lineage>
        <taxon>Eukaryota</taxon>
        <taxon>Ichthyosporea</taxon>
        <taxon>Ichthyophonida</taxon>
        <taxon>Sphaeroforma</taxon>
    </lineage>
</organism>
<evidence type="ECO:0000313" key="4">
    <source>
        <dbReference type="Proteomes" id="UP000054560"/>
    </source>
</evidence>
<reference evidence="3 4" key="1">
    <citation type="submission" date="2011-02" db="EMBL/GenBank/DDBJ databases">
        <title>The Genome Sequence of Sphaeroforma arctica JP610.</title>
        <authorList>
            <consortium name="The Broad Institute Genome Sequencing Platform"/>
            <person name="Russ C."/>
            <person name="Cuomo C."/>
            <person name="Young S.K."/>
            <person name="Zeng Q."/>
            <person name="Gargeya S."/>
            <person name="Alvarado L."/>
            <person name="Berlin A."/>
            <person name="Chapman S.B."/>
            <person name="Chen Z."/>
            <person name="Freedman E."/>
            <person name="Gellesch M."/>
            <person name="Goldberg J."/>
            <person name="Griggs A."/>
            <person name="Gujja S."/>
            <person name="Heilman E."/>
            <person name="Heiman D."/>
            <person name="Howarth C."/>
            <person name="Mehta T."/>
            <person name="Neiman D."/>
            <person name="Pearson M."/>
            <person name="Roberts A."/>
            <person name="Saif S."/>
            <person name="Shea T."/>
            <person name="Shenoy N."/>
            <person name="Sisk P."/>
            <person name="Stolte C."/>
            <person name="Sykes S."/>
            <person name="White J."/>
            <person name="Yandava C."/>
            <person name="Burger G."/>
            <person name="Gray M.W."/>
            <person name="Holland P.W.H."/>
            <person name="King N."/>
            <person name="Lang F.B.F."/>
            <person name="Roger A.J."/>
            <person name="Ruiz-Trillo I."/>
            <person name="Haas B."/>
            <person name="Nusbaum C."/>
            <person name="Birren B."/>
        </authorList>
    </citation>
    <scope>NUCLEOTIDE SEQUENCE [LARGE SCALE GENOMIC DNA]</scope>
    <source>
        <strain evidence="3 4">JP610</strain>
    </source>
</reference>
<dbReference type="PANTHER" id="PTHR21308:SF1">
    <property type="entry name" value="PHYTANOYL-COA DIOXYGENASE, PEROXISOMAL"/>
    <property type="match status" value="1"/>
</dbReference>
<protein>
    <recommendedName>
        <fullName evidence="5">Phytanoyl-CoA dioxygenase</fullName>
    </recommendedName>
</protein>
<dbReference type="RefSeq" id="XP_014156155.1">
    <property type="nucleotide sequence ID" value="XM_014300680.1"/>
</dbReference>
<dbReference type="STRING" id="667725.A0A0L0G233"/>
<gene>
    <name evidence="3" type="ORF">SARC_05460</name>
</gene>